<dbReference type="AlphaFoldDB" id="A0A401Z5L1"/>
<evidence type="ECO:0000313" key="5">
    <source>
        <dbReference type="EMBL" id="GCE02144.1"/>
    </source>
</evidence>
<dbReference type="GO" id="GO:0008745">
    <property type="term" value="F:N-acetylmuramoyl-L-alanine amidase activity"/>
    <property type="evidence" value="ECO:0007669"/>
    <property type="project" value="InterPro"/>
</dbReference>
<dbReference type="EMBL" id="BIFH01000078">
    <property type="protein sequence ID" value="GCE02665.1"/>
    <property type="molecule type" value="Genomic_DNA"/>
</dbReference>
<proteinExistence type="predicted"/>
<dbReference type="InterPro" id="IPR002508">
    <property type="entry name" value="MurNAc-LAA_cat"/>
</dbReference>
<keyword evidence="7" id="KW-1185">Reference proteome</keyword>
<dbReference type="PANTHER" id="PTHR30404:SF0">
    <property type="entry name" value="N-ACETYLMURAMOYL-L-ALANINE AMIDASE AMIC"/>
    <property type="match status" value="1"/>
</dbReference>
<evidence type="ECO:0000256" key="3">
    <source>
        <dbReference type="SAM" id="Phobius"/>
    </source>
</evidence>
<reference evidence="5 7" key="1">
    <citation type="submission" date="2018-12" db="EMBL/GenBank/DDBJ databases">
        <title>Draft genome sequence of Embleya hyalina NBRC 13850T.</title>
        <authorList>
            <person name="Komaki H."/>
            <person name="Hosoyama A."/>
            <person name="Kimura A."/>
            <person name="Ichikawa N."/>
            <person name="Tamura T."/>
        </authorList>
    </citation>
    <scope>NUCLEOTIDE SEQUENCE [LARGE SCALE GENOMIC DNA]</scope>
    <source>
        <strain evidence="5 7">NBRC 13850</strain>
    </source>
</reference>
<gene>
    <name evidence="5" type="ORF">EHYA_09921</name>
    <name evidence="6" type="ORF">EHYA_10447</name>
</gene>
<feature type="compositionally biased region" description="Pro residues" evidence="2">
    <location>
        <begin position="119"/>
        <end position="139"/>
    </location>
</feature>
<evidence type="ECO:0000256" key="1">
    <source>
        <dbReference type="ARBA" id="ARBA00022801"/>
    </source>
</evidence>
<feature type="domain" description="MurNAc-LAA" evidence="4">
    <location>
        <begin position="233"/>
        <end position="361"/>
    </location>
</feature>
<keyword evidence="3" id="KW-0472">Membrane</keyword>
<dbReference type="SUPFAM" id="SSF53187">
    <property type="entry name" value="Zn-dependent exopeptidases"/>
    <property type="match status" value="1"/>
</dbReference>
<feature type="region of interest" description="Disordered" evidence="2">
    <location>
        <begin position="80"/>
        <end position="168"/>
    </location>
</feature>
<dbReference type="Pfam" id="PF01520">
    <property type="entry name" value="Amidase_3"/>
    <property type="match status" value="1"/>
</dbReference>
<feature type="transmembrane region" description="Helical" evidence="3">
    <location>
        <begin position="52"/>
        <end position="73"/>
    </location>
</feature>
<feature type="compositionally biased region" description="Low complexity" evidence="2">
    <location>
        <begin position="100"/>
        <end position="118"/>
    </location>
</feature>
<keyword evidence="3" id="KW-0812">Transmembrane</keyword>
<keyword evidence="3" id="KW-1133">Transmembrane helix</keyword>
<dbReference type="GO" id="GO:0030288">
    <property type="term" value="C:outer membrane-bounded periplasmic space"/>
    <property type="evidence" value="ECO:0007669"/>
    <property type="project" value="TreeGrafter"/>
</dbReference>
<dbReference type="EMBL" id="BIFH01000058">
    <property type="protein sequence ID" value="GCE02144.1"/>
    <property type="molecule type" value="Genomic_DNA"/>
</dbReference>
<sequence>MTSDRRDDRGRPDDPGPHHPRHPAAADPFGHAPAREARIEAATDRLRRRRRITLTVAALALAAAGAGTIAVAWPGGHDAARTEAAHTRSATGAGDPPSTPRAAPADGAPAPNATTSTGEPPPAAPAEPPATAAVPPPPRAGGGLPLSGRVVVLDPGHNPGNGGHSREINKQVYAGGLTKECDTTGTETNQGYTEAEFTLDVAHRAKRLLEAQGATVVYTWETEAWGPCVDARAARGNTAKADAVVSIHADGGPAGGRGFHVILPAAVKDENVDTTPILAPSRALGGLLAKAFRAATGTSPATYLGTDDGLVTRTDLGGLNLSTRPKVFIECGNMRNASDAAQFTDPNWRERAASGIATGITAYLLKGT</sequence>
<feature type="compositionally biased region" description="Basic and acidic residues" evidence="2">
    <location>
        <begin position="1"/>
        <end position="17"/>
    </location>
</feature>
<dbReference type="SMART" id="SM00646">
    <property type="entry name" value="Ami_3"/>
    <property type="match status" value="1"/>
</dbReference>
<dbReference type="Gene3D" id="3.40.630.40">
    <property type="entry name" value="Zn-dependent exopeptidases"/>
    <property type="match status" value="1"/>
</dbReference>
<dbReference type="GO" id="GO:0009253">
    <property type="term" value="P:peptidoglycan catabolic process"/>
    <property type="evidence" value="ECO:0007669"/>
    <property type="project" value="InterPro"/>
</dbReference>
<evidence type="ECO:0000259" key="4">
    <source>
        <dbReference type="SMART" id="SM00646"/>
    </source>
</evidence>
<dbReference type="Proteomes" id="UP000286931">
    <property type="component" value="Unassembled WGS sequence"/>
</dbReference>
<evidence type="ECO:0000256" key="2">
    <source>
        <dbReference type="SAM" id="MobiDB-lite"/>
    </source>
</evidence>
<evidence type="ECO:0000313" key="7">
    <source>
        <dbReference type="Proteomes" id="UP000286931"/>
    </source>
</evidence>
<organism evidence="5 7">
    <name type="scientific">Embleya hyalina</name>
    <dbReference type="NCBI Taxonomy" id="516124"/>
    <lineage>
        <taxon>Bacteria</taxon>
        <taxon>Bacillati</taxon>
        <taxon>Actinomycetota</taxon>
        <taxon>Actinomycetes</taxon>
        <taxon>Kitasatosporales</taxon>
        <taxon>Streptomycetaceae</taxon>
        <taxon>Embleya</taxon>
    </lineage>
</organism>
<evidence type="ECO:0000313" key="6">
    <source>
        <dbReference type="EMBL" id="GCE02665.1"/>
    </source>
</evidence>
<dbReference type="CDD" id="cd02696">
    <property type="entry name" value="MurNAc-LAA"/>
    <property type="match status" value="1"/>
</dbReference>
<dbReference type="InterPro" id="IPR050695">
    <property type="entry name" value="N-acetylmuramoyl_amidase_3"/>
</dbReference>
<accession>A0A401Z5L1</accession>
<keyword evidence="1" id="KW-0378">Hydrolase</keyword>
<dbReference type="PANTHER" id="PTHR30404">
    <property type="entry name" value="N-ACETYLMURAMOYL-L-ALANINE AMIDASE"/>
    <property type="match status" value="1"/>
</dbReference>
<name>A0A401Z5L1_9ACTN</name>
<comment type="caution">
    <text evidence="5">The sequence shown here is derived from an EMBL/GenBank/DDBJ whole genome shotgun (WGS) entry which is preliminary data.</text>
</comment>
<feature type="region of interest" description="Disordered" evidence="2">
    <location>
        <begin position="1"/>
        <end position="33"/>
    </location>
</feature>
<protein>
    <submittedName>
        <fullName evidence="5">N-acetylmuramoyl-L-alanine amidase</fullName>
    </submittedName>
</protein>